<reference evidence="7" key="1">
    <citation type="journal article" date="2019" name="Int. J. Syst. Evol. Microbiol.">
        <title>The Global Catalogue of Microorganisms (GCM) 10K type strain sequencing project: providing services to taxonomists for standard genome sequencing and annotation.</title>
        <authorList>
            <consortium name="The Broad Institute Genomics Platform"/>
            <consortium name="The Broad Institute Genome Sequencing Center for Infectious Disease"/>
            <person name="Wu L."/>
            <person name="Ma J."/>
        </authorList>
    </citation>
    <scope>NUCLEOTIDE SEQUENCE [LARGE SCALE GENOMIC DNA]</scope>
    <source>
        <strain evidence="7">ICMP 19430</strain>
    </source>
</reference>
<comment type="caution">
    <text evidence="6">The sequence shown here is derived from an EMBL/GenBank/DDBJ whole genome shotgun (WGS) entry which is preliminary data.</text>
</comment>
<evidence type="ECO:0000313" key="6">
    <source>
        <dbReference type="EMBL" id="MFC7448057.1"/>
    </source>
</evidence>
<dbReference type="Proteomes" id="UP001596484">
    <property type="component" value="Unassembled WGS sequence"/>
</dbReference>
<proteinExistence type="inferred from homology"/>
<dbReference type="Pfam" id="PF01425">
    <property type="entry name" value="Amidase"/>
    <property type="match status" value="1"/>
</dbReference>
<keyword evidence="7" id="KW-1185">Reference proteome</keyword>
<comment type="similarity">
    <text evidence="2">Belongs to the amidase family.</text>
</comment>
<comment type="catalytic activity">
    <reaction evidence="1">
        <text>a monocarboxylic acid amide + H2O = a monocarboxylate + NH4(+)</text>
        <dbReference type="Rhea" id="RHEA:12020"/>
        <dbReference type="ChEBI" id="CHEBI:15377"/>
        <dbReference type="ChEBI" id="CHEBI:28938"/>
        <dbReference type="ChEBI" id="CHEBI:35757"/>
        <dbReference type="ChEBI" id="CHEBI:83628"/>
        <dbReference type="EC" id="3.5.1.4"/>
    </reaction>
</comment>
<dbReference type="InterPro" id="IPR000120">
    <property type="entry name" value="Amidase"/>
</dbReference>
<sequence length="478" mass="49922">MTCADPSSHSGARPVKNGGSVGADAQSIARAVSSRELTAREVIDQHLGHIGRTNRQLNAIVTVAAESAVRAADEIDARLDRGERVGALAGVPFTVKDLIATAGIRTTAGSQALVDNVPSVDAPAVARMRAQGAVLIGKTNTPEFGASGLTHNDLFGFTLNPLSPGGIERSPGGSSGGEASAIASGMSVVGLGTDFGGSVRWPAHCTGLCSVRPTNGRIDADGQYPGVMIDGRALTNRVTMHGSVQTIGPMARSLDDLVLLLRILSSPQYRWVDPGGVRLDELDVRWAAGEGTVPVSAEIVAAVTESVQRLRPSVRSMQEYKGGALRQANDLFTRMRAAETHTDITQYGTAAGFSENIRGILAAARPTAMTDIEALWARRAELLHEFLSTMGDLLILPVASILAPPIGETQFNVDGSVLSWADALASSRAISVLGVPSVVVPVATSACGLPIGVQIIARPWHEHNALAAAALCLRPRQR</sequence>
<feature type="compositionally biased region" description="Polar residues" evidence="4">
    <location>
        <begin position="1"/>
        <end position="10"/>
    </location>
</feature>
<protein>
    <recommendedName>
        <fullName evidence="3">amidase</fullName>
        <ecNumber evidence="3">3.5.1.4</ecNumber>
    </recommendedName>
</protein>
<dbReference type="PANTHER" id="PTHR11895:SF7">
    <property type="entry name" value="GLUTAMYL-TRNA(GLN) AMIDOTRANSFERASE SUBUNIT A, MITOCHONDRIAL"/>
    <property type="match status" value="1"/>
</dbReference>
<gene>
    <name evidence="6" type="ORF">ACFQS9_09165</name>
</gene>
<dbReference type="InterPro" id="IPR036928">
    <property type="entry name" value="AS_sf"/>
</dbReference>
<dbReference type="Gene3D" id="3.90.1300.10">
    <property type="entry name" value="Amidase signature (AS) domain"/>
    <property type="match status" value="1"/>
</dbReference>
<dbReference type="InterPro" id="IPR020556">
    <property type="entry name" value="Amidase_CS"/>
</dbReference>
<evidence type="ECO:0000259" key="5">
    <source>
        <dbReference type="Pfam" id="PF01425"/>
    </source>
</evidence>
<evidence type="ECO:0000256" key="3">
    <source>
        <dbReference type="ARBA" id="ARBA00012922"/>
    </source>
</evidence>
<dbReference type="PROSITE" id="PS00571">
    <property type="entry name" value="AMIDASES"/>
    <property type="match status" value="1"/>
</dbReference>
<evidence type="ECO:0000256" key="2">
    <source>
        <dbReference type="ARBA" id="ARBA00009199"/>
    </source>
</evidence>
<organism evidence="6 7">
    <name type="scientific">Rhodococcus daqingensis</name>
    <dbReference type="NCBI Taxonomy" id="2479363"/>
    <lineage>
        <taxon>Bacteria</taxon>
        <taxon>Bacillati</taxon>
        <taxon>Actinomycetota</taxon>
        <taxon>Actinomycetes</taxon>
        <taxon>Mycobacteriales</taxon>
        <taxon>Nocardiaceae</taxon>
        <taxon>Rhodococcus</taxon>
    </lineage>
</organism>
<dbReference type="EMBL" id="JBHTCS010000011">
    <property type="protein sequence ID" value="MFC7448057.1"/>
    <property type="molecule type" value="Genomic_DNA"/>
</dbReference>
<dbReference type="EC" id="3.5.1.4" evidence="3"/>
<name>A0ABW2RW31_9NOCA</name>
<feature type="region of interest" description="Disordered" evidence="4">
    <location>
        <begin position="1"/>
        <end position="23"/>
    </location>
</feature>
<evidence type="ECO:0000256" key="1">
    <source>
        <dbReference type="ARBA" id="ARBA00001311"/>
    </source>
</evidence>
<dbReference type="SUPFAM" id="SSF75304">
    <property type="entry name" value="Amidase signature (AS) enzymes"/>
    <property type="match status" value="1"/>
</dbReference>
<dbReference type="PANTHER" id="PTHR11895">
    <property type="entry name" value="TRANSAMIDASE"/>
    <property type="match status" value="1"/>
</dbReference>
<evidence type="ECO:0000256" key="4">
    <source>
        <dbReference type="SAM" id="MobiDB-lite"/>
    </source>
</evidence>
<feature type="domain" description="Amidase" evidence="5">
    <location>
        <begin position="41"/>
        <end position="465"/>
    </location>
</feature>
<dbReference type="InterPro" id="IPR023631">
    <property type="entry name" value="Amidase_dom"/>
</dbReference>
<dbReference type="RefSeq" id="WP_378403752.1">
    <property type="nucleotide sequence ID" value="NZ_JBHTCS010000011.1"/>
</dbReference>
<accession>A0ABW2RW31</accession>
<evidence type="ECO:0000313" key="7">
    <source>
        <dbReference type="Proteomes" id="UP001596484"/>
    </source>
</evidence>